<evidence type="ECO:0000313" key="16">
    <source>
        <dbReference type="EMBL" id="KDO53396.1"/>
    </source>
</evidence>
<dbReference type="AlphaFoldDB" id="A0A067ER56"/>
<dbReference type="InterPro" id="IPR013083">
    <property type="entry name" value="Znf_RING/FYVE/PHD"/>
</dbReference>
<evidence type="ECO:0000256" key="3">
    <source>
        <dbReference type="ARBA" id="ARBA00012483"/>
    </source>
</evidence>
<dbReference type="GO" id="GO:0061630">
    <property type="term" value="F:ubiquitin protein ligase activity"/>
    <property type="evidence" value="ECO:0007669"/>
    <property type="project" value="UniProtKB-EC"/>
</dbReference>
<dbReference type="UniPathway" id="UPA00143"/>
<evidence type="ECO:0000259" key="15">
    <source>
        <dbReference type="PROSITE" id="PS50089"/>
    </source>
</evidence>
<comment type="catalytic activity">
    <reaction evidence="1">
        <text>S-ubiquitinyl-[E2 ubiquitin-conjugating enzyme]-L-cysteine + [acceptor protein]-L-lysine = [E2 ubiquitin-conjugating enzyme]-L-cysteine + N(6)-ubiquitinyl-[acceptor protein]-L-lysine.</text>
        <dbReference type="EC" id="2.3.2.27"/>
    </reaction>
</comment>
<dbReference type="GO" id="GO:0008270">
    <property type="term" value="F:zinc ion binding"/>
    <property type="evidence" value="ECO:0007669"/>
    <property type="project" value="UniProtKB-KW"/>
</dbReference>
<keyword evidence="7" id="KW-0833">Ubl conjugation pathway</keyword>
<dbReference type="InterPro" id="IPR044602">
    <property type="entry name" value="ATL10/ATL72-79-like"/>
</dbReference>
<dbReference type="EC" id="2.3.2.27" evidence="3"/>
<keyword evidence="12" id="KW-0863">Zinc-finger</keyword>
<dbReference type="PaxDb" id="2711-XP_006464866.1"/>
<proteinExistence type="inferred from homology"/>
<evidence type="ECO:0000256" key="1">
    <source>
        <dbReference type="ARBA" id="ARBA00000900"/>
    </source>
</evidence>
<evidence type="ECO:0000256" key="2">
    <source>
        <dbReference type="ARBA" id="ARBA00004167"/>
    </source>
</evidence>
<dbReference type="SMART" id="SM00184">
    <property type="entry name" value="RING"/>
    <property type="match status" value="1"/>
</dbReference>
<feature type="compositionally biased region" description="Pro residues" evidence="13">
    <location>
        <begin position="33"/>
        <end position="43"/>
    </location>
</feature>
<evidence type="ECO:0000313" key="17">
    <source>
        <dbReference type="Proteomes" id="UP000027120"/>
    </source>
</evidence>
<dbReference type="EMBL" id="KK785015">
    <property type="protein sequence ID" value="KDO53396.1"/>
    <property type="molecule type" value="Genomic_DNA"/>
</dbReference>
<dbReference type="Proteomes" id="UP000027120">
    <property type="component" value="Unassembled WGS sequence"/>
</dbReference>
<dbReference type="PANTHER" id="PTHR46905">
    <property type="entry name" value="RING-H2 FINGER PROTEIN ATL78"/>
    <property type="match status" value="1"/>
</dbReference>
<evidence type="ECO:0000256" key="9">
    <source>
        <dbReference type="ARBA" id="ARBA00022989"/>
    </source>
</evidence>
<keyword evidence="5 14" id="KW-0812">Transmembrane</keyword>
<evidence type="ECO:0000256" key="6">
    <source>
        <dbReference type="ARBA" id="ARBA00022723"/>
    </source>
</evidence>
<gene>
    <name evidence="16" type="ORF">CISIN_1g026797mg</name>
</gene>
<evidence type="ECO:0000256" key="10">
    <source>
        <dbReference type="ARBA" id="ARBA00023136"/>
    </source>
</evidence>
<dbReference type="Gene3D" id="3.30.40.10">
    <property type="entry name" value="Zinc/RING finger domain, C3HC4 (zinc finger)"/>
    <property type="match status" value="1"/>
</dbReference>
<keyword evidence="9 14" id="KW-1133">Transmembrane helix</keyword>
<dbReference type="GO" id="GO:0004842">
    <property type="term" value="F:ubiquitin-protein transferase activity"/>
    <property type="evidence" value="ECO:0000318"/>
    <property type="project" value="GO_Central"/>
</dbReference>
<comment type="subcellular location">
    <subcellularLocation>
        <location evidence="2">Membrane</location>
        <topology evidence="2">Single-pass membrane protein</topology>
    </subcellularLocation>
</comment>
<dbReference type="eggNOG" id="KOG0800">
    <property type="taxonomic scope" value="Eukaryota"/>
</dbReference>
<dbReference type="PANTHER" id="PTHR46905:SF7">
    <property type="entry name" value="RING-H2 FINGER PROTEIN ATL78"/>
    <property type="match status" value="1"/>
</dbReference>
<keyword evidence="4" id="KW-0808">Transferase</keyword>
<evidence type="ECO:0000256" key="11">
    <source>
        <dbReference type="ARBA" id="ARBA00024209"/>
    </source>
</evidence>
<evidence type="ECO:0000256" key="8">
    <source>
        <dbReference type="ARBA" id="ARBA00022833"/>
    </source>
</evidence>
<sequence>MSTTSSFSSTQLFQDFPRKLHSRKLLPTHNPLNQPPATAPPHPSLFSSESNLDKNVLIVLSVLVCTVICTIVLNFVIKCALSSLRLLLSSDSGTNSSATKAINKGINKKALKAFPVVKYSAELKLPGLDAECVICLSDFALGERVRLLPKCNHGFHVRCIDRWLRSNSSCPKCRHCLIETCEKIVGCSQQQASSLASSTAPVQETVVISIVPLEPEGCLDKLVRERELLVPSA</sequence>
<name>A0A067ER56_CITSI</name>
<organism evidence="16 17">
    <name type="scientific">Citrus sinensis</name>
    <name type="common">Sweet orange</name>
    <name type="synonym">Citrus aurantium var. sinensis</name>
    <dbReference type="NCBI Taxonomy" id="2711"/>
    <lineage>
        <taxon>Eukaryota</taxon>
        <taxon>Viridiplantae</taxon>
        <taxon>Streptophyta</taxon>
        <taxon>Embryophyta</taxon>
        <taxon>Tracheophyta</taxon>
        <taxon>Spermatophyta</taxon>
        <taxon>Magnoliopsida</taxon>
        <taxon>eudicotyledons</taxon>
        <taxon>Gunneridae</taxon>
        <taxon>Pentapetalae</taxon>
        <taxon>rosids</taxon>
        <taxon>malvids</taxon>
        <taxon>Sapindales</taxon>
        <taxon>Rutaceae</taxon>
        <taxon>Aurantioideae</taxon>
        <taxon>Citrus</taxon>
    </lineage>
</organism>
<dbReference type="SMR" id="A0A067ER56"/>
<comment type="similarity">
    <text evidence="11">Belongs to the RING-type zinc finger family. ATL subfamily.</text>
</comment>
<dbReference type="PROSITE" id="PS50089">
    <property type="entry name" value="ZF_RING_2"/>
    <property type="match status" value="1"/>
</dbReference>
<evidence type="ECO:0000256" key="14">
    <source>
        <dbReference type="SAM" id="Phobius"/>
    </source>
</evidence>
<evidence type="ECO:0000256" key="13">
    <source>
        <dbReference type="SAM" id="MobiDB-lite"/>
    </source>
</evidence>
<evidence type="ECO:0000256" key="7">
    <source>
        <dbReference type="ARBA" id="ARBA00022786"/>
    </source>
</evidence>
<evidence type="ECO:0000256" key="4">
    <source>
        <dbReference type="ARBA" id="ARBA00022679"/>
    </source>
</evidence>
<feature type="domain" description="RING-type" evidence="15">
    <location>
        <begin position="132"/>
        <end position="174"/>
    </location>
</feature>
<keyword evidence="8" id="KW-0862">Zinc</keyword>
<keyword evidence="10 14" id="KW-0472">Membrane</keyword>
<dbReference type="FunFam" id="3.30.40.10:FF:000632">
    <property type="entry name" value="RING-H2 finger protein ATL73"/>
    <property type="match status" value="1"/>
</dbReference>
<dbReference type="InterPro" id="IPR001841">
    <property type="entry name" value="Znf_RING"/>
</dbReference>
<dbReference type="Pfam" id="PF13639">
    <property type="entry name" value="zf-RING_2"/>
    <property type="match status" value="1"/>
</dbReference>
<dbReference type="GO" id="GO:0016020">
    <property type="term" value="C:membrane"/>
    <property type="evidence" value="ECO:0000318"/>
    <property type="project" value="GO_Central"/>
</dbReference>
<evidence type="ECO:0000256" key="5">
    <source>
        <dbReference type="ARBA" id="ARBA00022692"/>
    </source>
</evidence>
<feature type="transmembrane region" description="Helical" evidence="14">
    <location>
        <begin position="56"/>
        <end position="77"/>
    </location>
</feature>
<reference evidence="16 17" key="1">
    <citation type="submission" date="2014-04" db="EMBL/GenBank/DDBJ databases">
        <authorList>
            <consortium name="International Citrus Genome Consortium"/>
            <person name="Gmitter F."/>
            <person name="Chen C."/>
            <person name="Farmerie W."/>
            <person name="Harkins T."/>
            <person name="Desany B."/>
            <person name="Mohiuddin M."/>
            <person name="Kodira C."/>
            <person name="Borodovsky M."/>
            <person name="Lomsadze A."/>
            <person name="Burns P."/>
            <person name="Jenkins J."/>
            <person name="Prochnik S."/>
            <person name="Shu S."/>
            <person name="Chapman J."/>
            <person name="Pitluck S."/>
            <person name="Schmutz J."/>
            <person name="Rokhsar D."/>
        </authorList>
    </citation>
    <scope>NUCLEOTIDE SEQUENCE</scope>
</reference>
<feature type="region of interest" description="Disordered" evidence="13">
    <location>
        <begin position="25"/>
        <end position="45"/>
    </location>
</feature>
<evidence type="ECO:0000256" key="12">
    <source>
        <dbReference type="PROSITE-ProRule" id="PRU00175"/>
    </source>
</evidence>
<accession>A0A067ER56</accession>
<keyword evidence="6" id="KW-0479">Metal-binding</keyword>
<dbReference type="GO" id="GO:0016567">
    <property type="term" value="P:protein ubiquitination"/>
    <property type="evidence" value="ECO:0007669"/>
    <property type="project" value="UniProtKB-UniPathway"/>
</dbReference>
<protein>
    <recommendedName>
        <fullName evidence="3">RING-type E3 ubiquitin transferase</fullName>
        <ecNumber evidence="3">2.3.2.27</ecNumber>
    </recommendedName>
</protein>
<dbReference type="SUPFAM" id="SSF57850">
    <property type="entry name" value="RING/U-box"/>
    <property type="match status" value="1"/>
</dbReference>
<keyword evidence="17" id="KW-1185">Reference proteome</keyword>
<dbReference type="CDD" id="cd16461">
    <property type="entry name" value="RING-H2_EL5-like"/>
    <property type="match status" value="1"/>
</dbReference>